<dbReference type="AlphaFoldDB" id="A0A0A9DQF2"/>
<proteinExistence type="predicted"/>
<evidence type="ECO:0000313" key="1">
    <source>
        <dbReference type="EMBL" id="JAD87890.1"/>
    </source>
</evidence>
<organism evidence="1">
    <name type="scientific">Arundo donax</name>
    <name type="common">Giant reed</name>
    <name type="synonym">Donax arundinaceus</name>
    <dbReference type="NCBI Taxonomy" id="35708"/>
    <lineage>
        <taxon>Eukaryota</taxon>
        <taxon>Viridiplantae</taxon>
        <taxon>Streptophyta</taxon>
        <taxon>Embryophyta</taxon>
        <taxon>Tracheophyta</taxon>
        <taxon>Spermatophyta</taxon>
        <taxon>Magnoliopsida</taxon>
        <taxon>Liliopsida</taxon>
        <taxon>Poales</taxon>
        <taxon>Poaceae</taxon>
        <taxon>PACMAD clade</taxon>
        <taxon>Arundinoideae</taxon>
        <taxon>Arundineae</taxon>
        <taxon>Arundo</taxon>
    </lineage>
</organism>
<reference evidence="1" key="1">
    <citation type="submission" date="2014-09" db="EMBL/GenBank/DDBJ databases">
        <authorList>
            <person name="Magalhaes I.L.F."/>
            <person name="Oliveira U."/>
            <person name="Santos F.R."/>
            <person name="Vidigal T.H.D.A."/>
            <person name="Brescovit A.D."/>
            <person name="Santos A.J."/>
        </authorList>
    </citation>
    <scope>NUCLEOTIDE SEQUENCE</scope>
    <source>
        <tissue evidence="1">Shoot tissue taken approximately 20 cm above the soil surface</tissue>
    </source>
</reference>
<dbReference type="EMBL" id="GBRH01210005">
    <property type="protein sequence ID" value="JAD87890.1"/>
    <property type="molecule type" value="Transcribed_RNA"/>
</dbReference>
<sequence length="46" mass="5448">MNMKYFHWPYAFRAMSPDRSDTSMPSKLSASKYTLKFVHSCVSRTR</sequence>
<reference evidence="1" key="2">
    <citation type="journal article" date="2015" name="Data Brief">
        <title>Shoot transcriptome of the giant reed, Arundo donax.</title>
        <authorList>
            <person name="Barrero R.A."/>
            <person name="Guerrero F.D."/>
            <person name="Moolhuijzen P."/>
            <person name="Goolsby J.A."/>
            <person name="Tidwell J."/>
            <person name="Bellgard S.E."/>
            <person name="Bellgard M.I."/>
        </authorList>
    </citation>
    <scope>NUCLEOTIDE SEQUENCE</scope>
    <source>
        <tissue evidence="1">Shoot tissue taken approximately 20 cm above the soil surface</tissue>
    </source>
</reference>
<protein>
    <submittedName>
        <fullName evidence="1">Uncharacterized protein</fullName>
    </submittedName>
</protein>
<name>A0A0A9DQF2_ARUDO</name>
<accession>A0A0A9DQF2</accession>